<dbReference type="SUPFAM" id="SSF55874">
    <property type="entry name" value="ATPase domain of HSP90 chaperone/DNA topoisomerase II/histidine kinase"/>
    <property type="match status" value="1"/>
</dbReference>
<dbReference type="OrthoDB" id="370211at2"/>
<keyword evidence="3" id="KW-0418">Kinase</keyword>
<feature type="transmembrane region" description="Helical" evidence="1">
    <location>
        <begin position="292"/>
        <end position="316"/>
    </location>
</feature>
<dbReference type="GO" id="GO:0000155">
    <property type="term" value="F:phosphorelay sensor kinase activity"/>
    <property type="evidence" value="ECO:0007669"/>
    <property type="project" value="InterPro"/>
</dbReference>
<name>A0A4Q7PIY9_9FIRM</name>
<dbReference type="InterPro" id="IPR036890">
    <property type="entry name" value="HATPase_C_sf"/>
</dbReference>
<feature type="transmembrane region" description="Helical" evidence="1">
    <location>
        <begin position="12"/>
        <end position="33"/>
    </location>
</feature>
<dbReference type="Proteomes" id="UP000292927">
    <property type="component" value="Unassembled WGS sequence"/>
</dbReference>
<keyword evidence="3" id="KW-0808">Transferase</keyword>
<feature type="domain" description="Signal transduction histidine kinase internal region" evidence="2">
    <location>
        <begin position="385"/>
        <end position="464"/>
    </location>
</feature>
<protein>
    <submittedName>
        <fullName evidence="3">Histidine kinase</fullName>
    </submittedName>
</protein>
<keyword evidence="1" id="KW-0812">Transmembrane</keyword>
<dbReference type="PANTHER" id="PTHR34220">
    <property type="entry name" value="SENSOR HISTIDINE KINASE YPDA"/>
    <property type="match status" value="1"/>
</dbReference>
<dbReference type="Gene3D" id="6.10.340.10">
    <property type="match status" value="1"/>
</dbReference>
<accession>A0A4Q7PIY9</accession>
<evidence type="ECO:0000256" key="1">
    <source>
        <dbReference type="SAM" id="Phobius"/>
    </source>
</evidence>
<keyword evidence="1" id="KW-0472">Membrane</keyword>
<dbReference type="EMBL" id="SGXF01000003">
    <property type="protein sequence ID" value="RZT00575.1"/>
    <property type="molecule type" value="Genomic_DNA"/>
</dbReference>
<dbReference type="GO" id="GO:0016020">
    <property type="term" value="C:membrane"/>
    <property type="evidence" value="ECO:0007669"/>
    <property type="project" value="InterPro"/>
</dbReference>
<evidence type="ECO:0000313" key="4">
    <source>
        <dbReference type="Proteomes" id="UP000292927"/>
    </source>
</evidence>
<reference evidence="3 4" key="1">
    <citation type="submission" date="2019-02" db="EMBL/GenBank/DDBJ databases">
        <title>Genomic Encyclopedia of Type Strains, Phase IV (KMG-IV): sequencing the most valuable type-strain genomes for metagenomic binning, comparative biology and taxonomic classification.</title>
        <authorList>
            <person name="Goeker M."/>
        </authorList>
    </citation>
    <scope>NUCLEOTIDE SEQUENCE [LARGE SCALE GENOMIC DNA]</scope>
    <source>
        <strain evidence="3 4">DSM 29486</strain>
    </source>
</reference>
<evidence type="ECO:0000259" key="2">
    <source>
        <dbReference type="Pfam" id="PF06580"/>
    </source>
</evidence>
<dbReference type="InterPro" id="IPR050640">
    <property type="entry name" value="Bact_2-comp_sensor_kinase"/>
</dbReference>
<dbReference type="RefSeq" id="WP_130435183.1">
    <property type="nucleotide sequence ID" value="NZ_SGXF01000003.1"/>
</dbReference>
<dbReference type="Gene3D" id="3.30.565.10">
    <property type="entry name" value="Histidine kinase-like ATPase, C-terminal domain"/>
    <property type="match status" value="1"/>
</dbReference>
<keyword evidence="1" id="KW-1133">Transmembrane helix</keyword>
<dbReference type="Pfam" id="PF06580">
    <property type="entry name" value="His_kinase"/>
    <property type="match status" value="1"/>
</dbReference>
<proteinExistence type="predicted"/>
<keyword evidence="4" id="KW-1185">Reference proteome</keyword>
<sequence length="609" mass="69188">MWKVIGDRLSGIRLRLLFLYVGILFAILISVYIGTVYGSYHNYLEEEGQKIQYTVESVLDRLDHDIEQMDYILLDAISDESLISALKELRSEKNMTEKRKYELTNIVSDCIVTESSIRTLHRLSVFTSDSFFVTTNVDKKAYPAKMIENIWWLSKARMKKGEKVLLGPGADPWGRQRAQVITLARLVRDPGKEIGFIEAQLDFEKVREICSVAESFRITVLDENGQIFYTNSGADGTGNQDAMVLDQEERNGIWENPATGKQELVRTAVSSETGLKCLVFQENSFWDSSLGIVWNTGVFAVMSVALLSIILAAVFIHRILKPLLELKQVLERTDLDTLQENGNISISGSKIKEINSLISSFGRMNVRLTDSIRRERSAYQAQMNARFDVLQTQINPHFMHNMLNVIVNMTYEGELQEIPEICNRLSENIRYSTSTREQTVTLQEELGFIENYLILMKKRFEYKLEYELRLGNLEASQILLPKLSLIPFVENAVYHPYYESQSEIIRLIIETGGDSREWYLVIRDNGNGFSEEEIRSLREKMEAYLGQLKNSPSFPGLEIGGMGVINTYARLELFSGGAIRLELRNAPDGGAVVLIKGGDGDVPDSDRRG</sequence>
<dbReference type="PANTHER" id="PTHR34220:SF7">
    <property type="entry name" value="SENSOR HISTIDINE KINASE YPDA"/>
    <property type="match status" value="1"/>
</dbReference>
<gene>
    <name evidence="3" type="ORF">EV209_1898</name>
</gene>
<dbReference type="AlphaFoldDB" id="A0A4Q7PIY9"/>
<organism evidence="3 4">
    <name type="scientific">Cuneatibacter caecimuris</name>
    <dbReference type="NCBI Taxonomy" id="1796618"/>
    <lineage>
        <taxon>Bacteria</taxon>
        <taxon>Bacillati</taxon>
        <taxon>Bacillota</taxon>
        <taxon>Clostridia</taxon>
        <taxon>Lachnospirales</taxon>
        <taxon>Lachnospiraceae</taxon>
        <taxon>Cuneatibacter</taxon>
    </lineage>
</organism>
<comment type="caution">
    <text evidence="3">The sequence shown here is derived from an EMBL/GenBank/DDBJ whole genome shotgun (WGS) entry which is preliminary data.</text>
</comment>
<dbReference type="InterPro" id="IPR010559">
    <property type="entry name" value="Sig_transdc_His_kin_internal"/>
</dbReference>
<evidence type="ECO:0000313" key="3">
    <source>
        <dbReference type="EMBL" id="RZT00575.1"/>
    </source>
</evidence>